<dbReference type="Proteomes" id="UP000244896">
    <property type="component" value="Chromosome"/>
</dbReference>
<evidence type="ECO:0000313" key="5">
    <source>
        <dbReference type="Proteomes" id="UP000244896"/>
    </source>
</evidence>
<dbReference type="InterPro" id="IPR016181">
    <property type="entry name" value="Acyl_CoA_acyltransferase"/>
</dbReference>
<protein>
    <recommendedName>
        <fullName evidence="3">N-acetyltransferase domain-containing protein</fullName>
    </recommendedName>
</protein>
<dbReference type="Gene3D" id="3.40.630.30">
    <property type="match status" value="1"/>
</dbReference>
<dbReference type="SUPFAM" id="SSF55729">
    <property type="entry name" value="Acyl-CoA N-acyltransferases (Nat)"/>
    <property type="match status" value="1"/>
</dbReference>
<evidence type="ECO:0000256" key="2">
    <source>
        <dbReference type="ARBA" id="ARBA00023315"/>
    </source>
</evidence>
<keyword evidence="1" id="KW-0808">Transferase</keyword>
<gene>
    <name evidence="4" type="ORF">CKA38_04705</name>
</gene>
<organism evidence="4 5">
    <name type="scientific">Ereboglobus luteus</name>
    <dbReference type="NCBI Taxonomy" id="1796921"/>
    <lineage>
        <taxon>Bacteria</taxon>
        <taxon>Pseudomonadati</taxon>
        <taxon>Verrucomicrobiota</taxon>
        <taxon>Opitutia</taxon>
        <taxon>Opitutales</taxon>
        <taxon>Opitutaceae</taxon>
        <taxon>Ereboglobus</taxon>
    </lineage>
</organism>
<name>A0A2U8E1A2_9BACT</name>
<keyword evidence="2" id="KW-0012">Acyltransferase</keyword>
<dbReference type="CDD" id="cd04301">
    <property type="entry name" value="NAT_SF"/>
    <property type="match status" value="1"/>
</dbReference>
<dbReference type="EMBL" id="CP023004">
    <property type="protein sequence ID" value="AWI08648.1"/>
    <property type="molecule type" value="Genomic_DNA"/>
</dbReference>
<dbReference type="InterPro" id="IPR000182">
    <property type="entry name" value="GNAT_dom"/>
</dbReference>
<dbReference type="Pfam" id="PF00583">
    <property type="entry name" value="Acetyltransf_1"/>
    <property type="match status" value="1"/>
</dbReference>
<dbReference type="PROSITE" id="PS51186">
    <property type="entry name" value="GNAT"/>
    <property type="match status" value="1"/>
</dbReference>
<evidence type="ECO:0000259" key="3">
    <source>
        <dbReference type="PROSITE" id="PS51186"/>
    </source>
</evidence>
<reference evidence="4 5" key="1">
    <citation type="journal article" date="2018" name="Syst. Appl. Microbiol.">
        <title>Ereboglobus luteus gen. nov. sp. nov. from cockroach guts, and new insights into the oxygen relationship of the genera Opitutus and Didymococcus (Verrucomicrobia: Opitutaceae).</title>
        <authorList>
            <person name="Tegtmeier D."/>
            <person name="Belitz A."/>
            <person name="Radek R."/>
            <person name="Heimerl T."/>
            <person name="Brune A."/>
        </authorList>
    </citation>
    <scope>NUCLEOTIDE SEQUENCE [LARGE SCALE GENOMIC DNA]</scope>
    <source>
        <strain evidence="4 5">Ho45</strain>
    </source>
</reference>
<evidence type="ECO:0000313" key="4">
    <source>
        <dbReference type="EMBL" id="AWI08648.1"/>
    </source>
</evidence>
<sequence length="155" mass="17393">MNTIEWKWTEAGADDEGALFELIEAFYMEDQIELRPGPVRTALRALLREPQLGRVFLLKNSSAPGSAPGGYVVVVFWHSLEFGGRVALLDELYLAPAARGRGLAPRTLDMVGDWARREGAVAVRLEVNHHNKRAMEIYLKAGFKDDKRDILTLML</sequence>
<accession>A0A2U8E1A2</accession>
<feature type="domain" description="N-acetyltransferase" evidence="3">
    <location>
        <begin position="3"/>
        <end position="155"/>
    </location>
</feature>
<dbReference type="OrthoDB" id="193056at2"/>
<keyword evidence="5" id="KW-1185">Reference proteome</keyword>
<dbReference type="GO" id="GO:0016747">
    <property type="term" value="F:acyltransferase activity, transferring groups other than amino-acyl groups"/>
    <property type="evidence" value="ECO:0007669"/>
    <property type="project" value="InterPro"/>
</dbReference>
<dbReference type="PANTHER" id="PTHR43877">
    <property type="entry name" value="AMINOALKYLPHOSPHONATE N-ACETYLTRANSFERASE-RELATED-RELATED"/>
    <property type="match status" value="1"/>
</dbReference>
<dbReference type="AlphaFoldDB" id="A0A2U8E1A2"/>
<evidence type="ECO:0000256" key="1">
    <source>
        <dbReference type="ARBA" id="ARBA00022679"/>
    </source>
</evidence>
<dbReference type="RefSeq" id="WP_108824456.1">
    <property type="nucleotide sequence ID" value="NZ_CP023004.1"/>
</dbReference>
<dbReference type="KEGG" id="elut:CKA38_04705"/>
<proteinExistence type="predicted"/>
<dbReference type="InterPro" id="IPR050832">
    <property type="entry name" value="Bact_Acetyltransf"/>
</dbReference>